<gene>
    <name evidence="12" type="ORF">AACH00_17900</name>
</gene>
<name>A0ABU9C9B7_9BURK</name>
<evidence type="ECO:0000256" key="4">
    <source>
        <dbReference type="ARBA" id="ARBA00022475"/>
    </source>
</evidence>
<evidence type="ECO:0000256" key="7">
    <source>
        <dbReference type="ARBA" id="ARBA00022989"/>
    </source>
</evidence>
<evidence type="ECO:0000259" key="11">
    <source>
        <dbReference type="Pfam" id="PF26002"/>
    </source>
</evidence>
<evidence type="ECO:0000256" key="9">
    <source>
        <dbReference type="RuleBase" id="RU365093"/>
    </source>
</evidence>
<dbReference type="PANTHER" id="PTHR30386">
    <property type="entry name" value="MEMBRANE FUSION SUBUNIT OF EMRAB-TOLC MULTIDRUG EFFLUX PUMP"/>
    <property type="match status" value="1"/>
</dbReference>
<evidence type="ECO:0000256" key="1">
    <source>
        <dbReference type="ARBA" id="ARBA00004377"/>
    </source>
</evidence>
<dbReference type="InterPro" id="IPR006144">
    <property type="entry name" value="Secretion_HlyD_CS"/>
</dbReference>
<dbReference type="InterPro" id="IPR058781">
    <property type="entry name" value="HH_AprE-like"/>
</dbReference>
<dbReference type="NCBIfam" id="TIGR01843">
    <property type="entry name" value="type_I_hlyD"/>
    <property type="match status" value="1"/>
</dbReference>
<protein>
    <recommendedName>
        <fullName evidence="9">Membrane fusion protein (MFP) family protein</fullName>
    </recommendedName>
</protein>
<dbReference type="Gene3D" id="6.10.140.1990">
    <property type="match status" value="1"/>
</dbReference>
<dbReference type="InterPro" id="IPR050739">
    <property type="entry name" value="MFP"/>
</dbReference>
<dbReference type="Pfam" id="PF26002">
    <property type="entry name" value="Beta-barrel_AprE"/>
    <property type="match status" value="1"/>
</dbReference>
<evidence type="ECO:0000256" key="2">
    <source>
        <dbReference type="ARBA" id="ARBA00009477"/>
    </source>
</evidence>
<keyword evidence="4 9" id="KW-1003">Cell membrane</keyword>
<dbReference type="Proteomes" id="UP001379945">
    <property type="component" value="Unassembled WGS sequence"/>
</dbReference>
<proteinExistence type="inferred from homology"/>
<organism evidence="12 13">
    <name type="scientific">Ideonella margarita</name>
    <dbReference type="NCBI Taxonomy" id="2984191"/>
    <lineage>
        <taxon>Bacteria</taxon>
        <taxon>Pseudomonadati</taxon>
        <taxon>Pseudomonadota</taxon>
        <taxon>Betaproteobacteria</taxon>
        <taxon>Burkholderiales</taxon>
        <taxon>Sphaerotilaceae</taxon>
        <taxon>Ideonella</taxon>
    </lineage>
</organism>
<comment type="similarity">
    <text evidence="2 9">Belongs to the membrane fusion protein (MFP) (TC 8.A.1) family.</text>
</comment>
<evidence type="ECO:0000259" key="10">
    <source>
        <dbReference type="Pfam" id="PF25994"/>
    </source>
</evidence>
<dbReference type="Pfam" id="PF25994">
    <property type="entry name" value="HH_AprE"/>
    <property type="match status" value="1"/>
</dbReference>
<comment type="subcellular location">
    <subcellularLocation>
        <location evidence="1 9">Cell inner membrane</location>
        <topology evidence="1 9">Single-pass membrane protein</topology>
    </subcellularLocation>
</comment>
<dbReference type="PROSITE" id="PS00543">
    <property type="entry name" value="HLYD_FAMILY"/>
    <property type="match status" value="1"/>
</dbReference>
<evidence type="ECO:0000256" key="6">
    <source>
        <dbReference type="ARBA" id="ARBA00022692"/>
    </source>
</evidence>
<evidence type="ECO:0000256" key="5">
    <source>
        <dbReference type="ARBA" id="ARBA00022519"/>
    </source>
</evidence>
<dbReference type="PRINTS" id="PR01490">
    <property type="entry name" value="RTXTOXIND"/>
</dbReference>
<sequence>MSDSDKNNAAAAATPQAGLDVTAAANMAQGDSSSMPMPPALAAAIQAEAEQHAAPAQAPLAPAKVARQPVWLQRLRLAFAPTNADLPIPGMAHFEDAADAVMSRQATQRAQQIVRVSAAVVALLVIWAAFAKVDEVTRGEGRVVPSRQLQVLQALDGGVVTEILVREGEVVEPGQLLLRIDETRANSGVREIAAQGFALEARTARLRALAEGASFKPPVPETEEEKSILEEERRLYESKLSELGNLVGISRQQLSQRQQELSETQARRAAAVRGLELAQQELNQTRPLLATGAVSQVDILRLERDVTRGRGEAEQATAQIARVQAAIGEATRKIQETEMSFRNEARRDMAEAMGKLNVLNQGSAALADKVDKAQVKSPVRGRVQRLLANTVGGVVQPGKDIVEIVPLDDALVLEARVQPKDIAFIRPGQDANVKFTAYDFSIFGGLEAKVENISPDTVTDERGNSFYVVRVRTTRPNFDEKLPVIPGMTAEVDVLTGQKTVLSYLLKPVLKAKAYALRER</sequence>
<keyword evidence="8 9" id="KW-0472">Membrane</keyword>
<feature type="transmembrane region" description="Helical" evidence="9">
    <location>
        <begin position="113"/>
        <end position="130"/>
    </location>
</feature>
<dbReference type="Gene3D" id="2.40.50.100">
    <property type="match status" value="1"/>
</dbReference>
<keyword evidence="13" id="KW-1185">Reference proteome</keyword>
<evidence type="ECO:0000256" key="3">
    <source>
        <dbReference type="ARBA" id="ARBA00022448"/>
    </source>
</evidence>
<keyword evidence="6 9" id="KW-0812">Transmembrane</keyword>
<evidence type="ECO:0000313" key="13">
    <source>
        <dbReference type="Proteomes" id="UP001379945"/>
    </source>
</evidence>
<dbReference type="InterPro" id="IPR030190">
    <property type="entry name" value="MacA_alpha-hairpin_sf"/>
</dbReference>
<dbReference type="Gene3D" id="2.40.30.170">
    <property type="match status" value="1"/>
</dbReference>
<dbReference type="InterPro" id="IPR010129">
    <property type="entry name" value="T1SS_HlyD"/>
</dbReference>
<dbReference type="EMBL" id="JBBUTI010000014">
    <property type="protein sequence ID" value="MEK8048231.1"/>
    <property type="molecule type" value="Genomic_DNA"/>
</dbReference>
<evidence type="ECO:0000313" key="12">
    <source>
        <dbReference type="EMBL" id="MEK8048231.1"/>
    </source>
</evidence>
<dbReference type="InterPro" id="IPR058982">
    <property type="entry name" value="Beta-barrel_AprE"/>
</dbReference>
<evidence type="ECO:0000256" key="8">
    <source>
        <dbReference type="ARBA" id="ARBA00023136"/>
    </source>
</evidence>
<feature type="domain" description="AprE-like beta-barrel" evidence="11">
    <location>
        <begin position="411"/>
        <end position="497"/>
    </location>
</feature>
<accession>A0ABU9C9B7</accession>
<dbReference type="PANTHER" id="PTHR30386:SF26">
    <property type="entry name" value="TRANSPORT PROTEIN COMB"/>
    <property type="match status" value="1"/>
</dbReference>
<keyword evidence="5 9" id="KW-0997">Cell inner membrane</keyword>
<reference evidence="12 13" key="1">
    <citation type="submission" date="2024-04" db="EMBL/GenBank/DDBJ databases">
        <title>Novel species of the genus Ideonella isolated from streams.</title>
        <authorList>
            <person name="Lu H."/>
        </authorList>
    </citation>
    <scope>NUCLEOTIDE SEQUENCE [LARGE SCALE GENOMIC DNA]</scope>
    <source>
        <strain evidence="12 13">LYT19W</strain>
    </source>
</reference>
<comment type="caution">
    <text evidence="12">The sequence shown here is derived from an EMBL/GenBank/DDBJ whole genome shotgun (WGS) entry which is preliminary data.</text>
</comment>
<feature type="domain" description="AprE-like long alpha-helical hairpin" evidence="10">
    <location>
        <begin position="187"/>
        <end position="368"/>
    </location>
</feature>
<keyword evidence="3 9" id="KW-0813">Transport</keyword>
<keyword evidence="7 9" id="KW-1133">Transmembrane helix</keyword>